<keyword evidence="6" id="KW-0460">Magnesium</keyword>
<keyword evidence="4" id="KW-0479">Metal-binding</keyword>
<dbReference type="EC" id="3.1.3.16" evidence="3"/>
<dbReference type="GO" id="GO:0004722">
    <property type="term" value="F:protein serine/threonine phosphatase activity"/>
    <property type="evidence" value="ECO:0007669"/>
    <property type="project" value="UniProtKB-EC"/>
</dbReference>
<dbReference type="PANTHER" id="PTHR47992">
    <property type="entry name" value="PROTEIN PHOSPHATASE"/>
    <property type="match status" value="1"/>
</dbReference>
<evidence type="ECO:0000256" key="8">
    <source>
        <dbReference type="ARBA" id="ARBA00023211"/>
    </source>
</evidence>
<dbReference type="AlphaFoldDB" id="A0AA38F8D3"/>
<reference evidence="12 13" key="1">
    <citation type="journal article" date="2021" name="Nat. Plants">
        <title>The Taxus genome provides insights into paclitaxel biosynthesis.</title>
        <authorList>
            <person name="Xiong X."/>
            <person name="Gou J."/>
            <person name="Liao Q."/>
            <person name="Li Y."/>
            <person name="Zhou Q."/>
            <person name="Bi G."/>
            <person name="Li C."/>
            <person name="Du R."/>
            <person name="Wang X."/>
            <person name="Sun T."/>
            <person name="Guo L."/>
            <person name="Liang H."/>
            <person name="Lu P."/>
            <person name="Wu Y."/>
            <person name="Zhang Z."/>
            <person name="Ro D.K."/>
            <person name="Shang Y."/>
            <person name="Huang S."/>
            <person name="Yan J."/>
        </authorList>
    </citation>
    <scope>NUCLEOTIDE SEQUENCE [LARGE SCALE GENOMIC DNA]</scope>
    <source>
        <strain evidence="12">Ta-2019</strain>
    </source>
</reference>
<gene>
    <name evidence="12" type="ORF">KI387_042152</name>
</gene>
<dbReference type="InterPro" id="IPR015655">
    <property type="entry name" value="PP2C"/>
</dbReference>
<evidence type="ECO:0000256" key="7">
    <source>
        <dbReference type="ARBA" id="ARBA00022912"/>
    </source>
</evidence>
<dbReference type="Pfam" id="PF00481">
    <property type="entry name" value="PP2C"/>
    <property type="match status" value="1"/>
</dbReference>
<dbReference type="InterPro" id="IPR001932">
    <property type="entry name" value="PPM-type_phosphatase-like_dom"/>
</dbReference>
<proteinExistence type="inferred from homology"/>
<organism evidence="12 13">
    <name type="scientific">Taxus chinensis</name>
    <name type="common">Chinese yew</name>
    <name type="synonym">Taxus wallichiana var. chinensis</name>
    <dbReference type="NCBI Taxonomy" id="29808"/>
    <lineage>
        <taxon>Eukaryota</taxon>
        <taxon>Viridiplantae</taxon>
        <taxon>Streptophyta</taxon>
        <taxon>Embryophyta</taxon>
        <taxon>Tracheophyta</taxon>
        <taxon>Spermatophyta</taxon>
        <taxon>Pinopsida</taxon>
        <taxon>Pinidae</taxon>
        <taxon>Conifers II</taxon>
        <taxon>Cupressales</taxon>
        <taxon>Taxaceae</taxon>
        <taxon>Taxus</taxon>
    </lineage>
</organism>
<evidence type="ECO:0000259" key="11">
    <source>
        <dbReference type="PROSITE" id="PS51746"/>
    </source>
</evidence>
<comment type="caution">
    <text evidence="12">The sequence shown here is derived from an EMBL/GenBank/DDBJ whole genome shotgun (WGS) entry which is preliminary data.</text>
</comment>
<accession>A0AA38F8D3</accession>
<evidence type="ECO:0000256" key="9">
    <source>
        <dbReference type="RuleBase" id="RU003465"/>
    </source>
</evidence>
<feature type="domain" description="PPM-type phosphatase" evidence="11">
    <location>
        <begin position="134"/>
        <end position="427"/>
    </location>
</feature>
<evidence type="ECO:0000256" key="1">
    <source>
        <dbReference type="ARBA" id="ARBA00001936"/>
    </source>
</evidence>
<feature type="compositionally biased region" description="Polar residues" evidence="10">
    <location>
        <begin position="78"/>
        <end position="90"/>
    </location>
</feature>
<keyword evidence="7 9" id="KW-0904">Protein phosphatase</keyword>
<evidence type="ECO:0000313" key="13">
    <source>
        <dbReference type="Proteomes" id="UP000824469"/>
    </source>
</evidence>
<dbReference type="EMBL" id="JAHRHJ020002664">
    <property type="protein sequence ID" value="KAH9292661.1"/>
    <property type="molecule type" value="Genomic_DNA"/>
</dbReference>
<keyword evidence="5 9" id="KW-0378">Hydrolase</keyword>
<evidence type="ECO:0000256" key="10">
    <source>
        <dbReference type="SAM" id="MobiDB-lite"/>
    </source>
</evidence>
<comment type="similarity">
    <text evidence="9">Belongs to the PP2C family.</text>
</comment>
<feature type="region of interest" description="Disordered" evidence="10">
    <location>
        <begin position="74"/>
        <end position="114"/>
    </location>
</feature>
<dbReference type="SMART" id="SM00332">
    <property type="entry name" value="PP2Cc"/>
    <property type="match status" value="1"/>
</dbReference>
<dbReference type="PROSITE" id="PS01032">
    <property type="entry name" value="PPM_1"/>
    <property type="match status" value="1"/>
</dbReference>
<evidence type="ECO:0000313" key="12">
    <source>
        <dbReference type="EMBL" id="KAH9292661.1"/>
    </source>
</evidence>
<dbReference type="PROSITE" id="PS51746">
    <property type="entry name" value="PPM_2"/>
    <property type="match status" value="1"/>
</dbReference>
<evidence type="ECO:0000256" key="2">
    <source>
        <dbReference type="ARBA" id="ARBA00001946"/>
    </source>
</evidence>
<evidence type="ECO:0000256" key="4">
    <source>
        <dbReference type="ARBA" id="ARBA00022723"/>
    </source>
</evidence>
<keyword evidence="8" id="KW-0464">Manganese</keyword>
<dbReference type="FunFam" id="3.60.40.10:FF:000291">
    <property type="entry name" value="Protein phosphatase 2C 50"/>
    <property type="match status" value="1"/>
</dbReference>
<dbReference type="GO" id="GO:0046872">
    <property type="term" value="F:metal ion binding"/>
    <property type="evidence" value="ECO:0007669"/>
    <property type="project" value="UniProtKB-KW"/>
</dbReference>
<keyword evidence="13" id="KW-1185">Reference proteome</keyword>
<dbReference type="CDD" id="cd00143">
    <property type="entry name" value="PP2Cc"/>
    <property type="match status" value="1"/>
</dbReference>
<comment type="cofactor">
    <cofactor evidence="2">
        <name>Mg(2+)</name>
        <dbReference type="ChEBI" id="CHEBI:18420"/>
    </cofactor>
</comment>
<dbReference type="SUPFAM" id="SSF81606">
    <property type="entry name" value="PP2C-like"/>
    <property type="match status" value="1"/>
</dbReference>
<name>A0AA38F8D3_TAXCH</name>
<evidence type="ECO:0000256" key="3">
    <source>
        <dbReference type="ARBA" id="ARBA00013081"/>
    </source>
</evidence>
<dbReference type="Proteomes" id="UP000824469">
    <property type="component" value="Unassembled WGS sequence"/>
</dbReference>
<protein>
    <recommendedName>
        <fullName evidence="3">protein-serine/threonine phosphatase</fullName>
        <ecNumber evidence="3">3.1.3.16</ecNumber>
    </recommendedName>
</protein>
<dbReference type="Gene3D" id="3.60.40.10">
    <property type="entry name" value="PPM-type phosphatase domain"/>
    <property type="match status" value="1"/>
</dbReference>
<dbReference type="InterPro" id="IPR000222">
    <property type="entry name" value="PP2C_BS"/>
</dbReference>
<evidence type="ECO:0000256" key="6">
    <source>
        <dbReference type="ARBA" id="ARBA00022842"/>
    </source>
</evidence>
<dbReference type="InterPro" id="IPR036457">
    <property type="entry name" value="PPM-type-like_dom_sf"/>
</dbReference>
<comment type="cofactor">
    <cofactor evidence="1">
        <name>Mn(2+)</name>
        <dbReference type="ChEBI" id="CHEBI:29035"/>
    </cofactor>
</comment>
<evidence type="ECO:0000256" key="5">
    <source>
        <dbReference type="ARBA" id="ARBA00022801"/>
    </source>
</evidence>
<sequence length="494" mass="54790">MSSGFDDFFQMETPNYAEQNPLYLRRVKTMPDCVLHDIWFDIAKKLPACLNQGTGIVSSQIRLLRSASSPVRGKDNLINKSTSLQDSNVPATGPEVEPQGSVSKPKASTARMTKNNSHITRSYSENVSKEWCPAYATMSIIGRRDEMQDTVAAVPCFYKGCFSALHFFGVYDGHGGCEASVFCKERLHVALAQELRALPPSPFDEWGGRDPVEWEKVMKKCFIKMDIAVGGSCPSGNCCYDDNDADICCQDLVAPENVGSTAVVAVVSRFQIVVANCGDSRAVLCRGGKALPFSKDHKPQREDEMDRIEAAGGKVIYWHGYRVGGFLTLSRALGDRFLKQYVISEPEVTCTERREEDEFLILASDGLWDVVSNELACEVARKCLAGYRPRCLKGSSECSVSVAAALLTRVALARGSTDNISVVVIDLKRNRKRRKARPLNMQEDPIFQVRSHSTEQSITNSNFERMSRQDGVFNKLEANVSRVQISKYLSADLQ</sequence>